<feature type="transmembrane region" description="Helical" evidence="1">
    <location>
        <begin position="423"/>
        <end position="440"/>
    </location>
</feature>
<dbReference type="EMBL" id="SRYZ01000041">
    <property type="protein sequence ID" value="TGY01721.1"/>
    <property type="molecule type" value="Genomic_DNA"/>
</dbReference>
<keyword evidence="3" id="KW-1185">Reference proteome</keyword>
<feature type="transmembrane region" description="Helical" evidence="1">
    <location>
        <begin position="371"/>
        <end position="388"/>
    </location>
</feature>
<feature type="transmembrane region" description="Helical" evidence="1">
    <location>
        <begin position="12"/>
        <end position="27"/>
    </location>
</feature>
<keyword evidence="1" id="KW-0812">Transmembrane</keyword>
<feature type="transmembrane region" description="Helical" evidence="1">
    <location>
        <begin position="400"/>
        <end position="417"/>
    </location>
</feature>
<keyword evidence="1" id="KW-0472">Membrane</keyword>
<reference evidence="2 3" key="1">
    <citation type="submission" date="2019-04" db="EMBL/GenBank/DDBJ databases">
        <title>Microbes associate with the intestines of laboratory mice.</title>
        <authorList>
            <person name="Navarre W."/>
            <person name="Wong E."/>
            <person name="Huang K."/>
            <person name="Tropini C."/>
            <person name="Ng K."/>
            <person name="Yu B."/>
        </authorList>
    </citation>
    <scope>NUCLEOTIDE SEQUENCE [LARGE SCALE GENOMIC DNA]</scope>
    <source>
        <strain evidence="2 3">NM69_E16B</strain>
    </source>
</reference>
<feature type="transmembrane region" description="Helical" evidence="1">
    <location>
        <begin position="104"/>
        <end position="124"/>
    </location>
</feature>
<feature type="transmembrane region" description="Helical" evidence="1">
    <location>
        <begin position="318"/>
        <end position="339"/>
    </location>
</feature>
<name>A0A4S2AL96_9BACE</name>
<feature type="transmembrane region" description="Helical" evidence="1">
    <location>
        <begin position="175"/>
        <end position="196"/>
    </location>
</feature>
<feature type="transmembrane region" description="Helical" evidence="1">
    <location>
        <begin position="65"/>
        <end position="84"/>
    </location>
</feature>
<feature type="transmembrane region" description="Helical" evidence="1">
    <location>
        <begin position="136"/>
        <end position="155"/>
    </location>
</feature>
<gene>
    <name evidence="2" type="ORF">E5355_14700</name>
</gene>
<feature type="transmembrane region" description="Helical" evidence="1">
    <location>
        <begin position="258"/>
        <end position="275"/>
    </location>
</feature>
<proteinExistence type="predicted"/>
<dbReference type="InterPro" id="IPR029468">
    <property type="entry name" value="O-ag_pol_Wzy"/>
</dbReference>
<dbReference type="Proteomes" id="UP000310532">
    <property type="component" value="Unassembled WGS sequence"/>
</dbReference>
<sequence length="451" mass="52649">MKQLIANNKRIIFVIIFVYSLLLYFNAPIRYNYIFDVTCMFSYFVFVLFFFACKQEQNYMDFDTLFFIAYFFVMFFYPVFLYPVDPERFWIFKFKFDEDLISQATSLSLLGISSYMLGSVFYNPKKILEESVYKKINTIPLFFISIVSLFLFIALGGYQELVGMYAGEGKMQSGLYNYFFLLSYVSIFCMIIAWFYNSYGLSQDSIRWQSFPKLQVIYIILFLLLLLYSGSRGKIINIGLITLGLYSYLYKPFTLKQVILLSFIGILMMFFIVLYRSNWGENHETYADVVMDLVLNNRNLYEALEIVEREGLTYGRSMLAYILGVIPFLQGIVFSIFNIDPDTTNSAMIITKSILGTTSETGTGTTIISDIYLSFDVVGVIFFMLILGRFTCYLKMRGKLNLYTMTTYAIMMAFAVYASRAEYFFSARVMVWSLFLMYILHSVRLKIKTIS</sequence>
<dbReference type="RefSeq" id="WP_136010938.1">
    <property type="nucleotide sequence ID" value="NZ_SRYZ01000041.1"/>
</dbReference>
<keyword evidence="1" id="KW-1133">Transmembrane helix</keyword>
<evidence type="ECO:0000313" key="2">
    <source>
        <dbReference type="EMBL" id="TGY01721.1"/>
    </source>
</evidence>
<protein>
    <submittedName>
        <fullName evidence="2">Oligosaccharide repeat unit polymerase</fullName>
    </submittedName>
</protein>
<evidence type="ECO:0000313" key="3">
    <source>
        <dbReference type="Proteomes" id="UP000310532"/>
    </source>
</evidence>
<comment type="caution">
    <text evidence="2">The sequence shown here is derived from an EMBL/GenBank/DDBJ whole genome shotgun (WGS) entry which is preliminary data.</text>
</comment>
<feature type="transmembrane region" description="Helical" evidence="1">
    <location>
        <begin position="33"/>
        <end position="53"/>
    </location>
</feature>
<dbReference type="NCBIfam" id="TIGR04370">
    <property type="entry name" value="glyco_rpt_poly"/>
    <property type="match status" value="1"/>
</dbReference>
<organism evidence="2 3">
    <name type="scientific">Bacteroides muris</name>
    <name type="common">ex Afrizal et al. 2022</name>
    <dbReference type="NCBI Taxonomy" id="2516960"/>
    <lineage>
        <taxon>Bacteria</taxon>
        <taxon>Pseudomonadati</taxon>
        <taxon>Bacteroidota</taxon>
        <taxon>Bacteroidia</taxon>
        <taxon>Bacteroidales</taxon>
        <taxon>Bacteroidaceae</taxon>
        <taxon>Bacteroides</taxon>
    </lineage>
</organism>
<dbReference type="Pfam" id="PF14296">
    <property type="entry name" value="O-ag_pol_Wzy"/>
    <property type="match status" value="1"/>
</dbReference>
<accession>A0A4S2AL96</accession>
<feature type="transmembrane region" description="Helical" evidence="1">
    <location>
        <begin position="216"/>
        <end position="246"/>
    </location>
</feature>
<evidence type="ECO:0000256" key="1">
    <source>
        <dbReference type="SAM" id="Phobius"/>
    </source>
</evidence>
<dbReference type="AlphaFoldDB" id="A0A4S2AL96"/>